<dbReference type="RefSeq" id="WP_186946089.1">
    <property type="nucleotide sequence ID" value="NZ_JACOGF010000002.1"/>
</dbReference>
<evidence type="ECO:0008006" key="4">
    <source>
        <dbReference type="Google" id="ProtNLM"/>
    </source>
</evidence>
<sequence>MKNTGNTCSHSTLNKSDTGINQRPSDQEIEMRMLTDSEILNVGGGPEVDVESQGGGG</sequence>
<dbReference type="Proteomes" id="UP000650424">
    <property type="component" value="Unassembled WGS sequence"/>
</dbReference>
<protein>
    <recommendedName>
        <fullName evidence="4">Bacteriocin-type signal sequence-containing protein</fullName>
    </recommendedName>
</protein>
<keyword evidence="3" id="KW-1185">Reference proteome</keyword>
<dbReference type="EMBL" id="JACOGF010000002">
    <property type="protein sequence ID" value="MBC3916858.1"/>
    <property type="molecule type" value="Genomic_DNA"/>
</dbReference>
<organism evidence="2 3">
    <name type="scientific">Undibacterium hunanense</name>
    <dbReference type="NCBI Taxonomy" id="2762292"/>
    <lineage>
        <taxon>Bacteria</taxon>
        <taxon>Pseudomonadati</taxon>
        <taxon>Pseudomonadota</taxon>
        <taxon>Betaproteobacteria</taxon>
        <taxon>Burkholderiales</taxon>
        <taxon>Oxalobacteraceae</taxon>
        <taxon>Undibacterium</taxon>
    </lineage>
</organism>
<comment type="caution">
    <text evidence="2">The sequence shown here is derived from an EMBL/GenBank/DDBJ whole genome shotgun (WGS) entry which is preliminary data.</text>
</comment>
<accession>A0ABR6ZLU1</accession>
<gene>
    <name evidence="2" type="ORF">H8L32_05165</name>
</gene>
<proteinExistence type="predicted"/>
<feature type="region of interest" description="Disordered" evidence="1">
    <location>
        <begin position="1"/>
        <end position="25"/>
    </location>
</feature>
<feature type="compositionally biased region" description="Polar residues" evidence="1">
    <location>
        <begin position="1"/>
        <end position="24"/>
    </location>
</feature>
<evidence type="ECO:0000313" key="2">
    <source>
        <dbReference type="EMBL" id="MBC3916858.1"/>
    </source>
</evidence>
<reference evidence="2 3" key="1">
    <citation type="submission" date="2020-08" db="EMBL/GenBank/DDBJ databases">
        <title>Novel species isolated from subtropical streams in China.</title>
        <authorList>
            <person name="Lu H."/>
        </authorList>
    </citation>
    <scope>NUCLEOTIDE SEQUENCE [LARGE SCALE GENOMIC DNA]</scope>
    <source>
        <strain evidence="2 3">CY18W</strain>
    </source>
</reference>
<evidence type="ECO:0000313" key="3">
    <source>
        <dbReference type="Proteomes" id="UP000650424"/>
    </source>
</evidence>
<evidence type="ECO:0000256" key="1">
    <source>
        <dbReference type="SAM" id="MobiDB-lite"/>
    </source>
</evidence>
<name>A0ABR6ZLU1_9BURK</name>